<evidence type="ECO:0000313" key="5">
    <source>
        <dbReference type="Proteomes" id="UP000030993"/>
    </source>
</evidence>
<dbReference type="eggNOG" id="COG1309">
    <property type="taxonomic scope" value="Bacteria"/>
</dbReference>
<evidence type="ECO:0000256" key="1">
    <source>
        <dbReference type="ARBA" id="ARBA00023125"/>
    </source>
</evidence>
<evidence type="ECO:0000313" key="4">
    <source>
        <dbReference type="EMBL" id="KHM52959.1"/>
    </source>
</evidence>
<comment type="caution">
    <text evidence="4">The sequence shown here is derived from an EMBL/GenBank/DDBJ whole genome shotgun (WGS) entry which is preliminary data.</text>
</comment>
<dbReference type="EMBL" id="JSCE01000028">
    <property type="protein sequence ID" value="KHM52959.1"/>
    <property type="molecule type" value="Genomic_DNA"/>
</dbReference>
<dbReference type="Gene3D" id="1.10.357.10">
    <property type="entry name" value="Tetracycline Repressor, domain 2"/>
    <property type="match status" value="1"/>
</dbReference>
<accession>A0A0B2JZH8</accession>
<feature type="domain" description="HTH tetR-type" evidence="3">
    <location>
        <begin position="6"/>
        <end position="66"/>
    </location>
</feature>
<dbReference type="SUPFAM" id="SSF46689">
    <property type="entry name" value="Homeodomain-like"/>
    <property type="match status" value="1"/>
</dbReference>
<dbReference type="InterPro" id="IPR001647">
    <property type="entry name" value="HTH_TetR"/>
</dbReference>
<gene>
    <name evidence="4" type="ORF">NZ47_01665</name>
</gene>
<name>A0A0B2JZH8_9FIRM</name>
<evidence type="ECO:0000259" key="3">
    <source>
        <dbReference type="PROSITE" id="PS50977"/>
    </source>
</evidence>
<dbReference type="PRINTS" id="PR00455">
    <property type="entry name" value="HTHTETR"/>
</dbReference>
<dbReference type="PANTHER" id="PTHR43479">
    <property type="entry name" value="ACREF/ENVCD OPERON REPRESSOR-RELATED"/>
    <property type="match status" value="1"/>
</dbReference>
<protein>
    <recommendedName>
        <fullName evidence="3">HTH tetR-type domain-containing protein</fullName>
    </recommendedName>
</protein>
<dbReference type="STRING" id="82374.NZ47_01665"/>
<keyword evidence="1 2" id="KW-0238">DNA-binding</keyword>
<dbReference type="Pfam" id="PF00440">
    <property type="entry name" value="TetR_N"/>
    <property type="match status" value="1"/>
</dbReference>
<dbReference type="GO" id="GO:0003677">
    <property type="term" value="F:DNA binding"/>
    <property type="evidence" value="ECO:0007669"/>
    <property type="project" value="UniProtKB-UniRule"/>
</dbReference>
<dbReference type="InterPro" id="IPR009057">
    <property type="entry name" value="Homeodomain-like_sf"/>
</dbReference>
<reference evidence="4 5" key="1">
    <citation type="journal article" date="2013" name="PLoS ONE">
        <title>Identification and characterization of three novel lipases belonging to families II and V from Anaerovibrio lipolyticus 5ST.</title>
        <authorList>
            <person name="Prive F."/>
            <person name="Kaderbhai N.N."/>
            <person name="Girdwood S."/>
            <person name="Worgan H.J."/>
            <person name="Pinloche E."/>
            <person name="Scollan N.D."/>
            <person name="Huws S.A."/>
            <person name="Newbold C.J."/>
        </authorList>
    </citation>
    <scope>NUCLEOTIDE SEQUENCE [LARGE SCALE GENOMIC DNA]</scope>
    <source>
        <strain evidence="4 5">5S</strain>
    </source>
</reference>
<dbReference type="Proteomes" id="UP000030993">
    <property type="component" value="Unassembled WGS sequence"/>
</dbReference>
<keyword evidence="5" id="KW-1185">Reference proteome</keyword>
<dbReference type="PANTHER" id="PTHR43479:SF21">
    <property type="entry name" value="TRANSCRIPTIONAL REGULATOR, TETR FAMILY"/>
    <property type="match status" value="1"/>
</dbReference>
<feature type="DNA-binding region" description="H-T-H motif" evidence="2">
    <location>
        <begin position="29"/>
        <end position="48"/>
    </location>
</feature>
<dbReference type="PROSITE" id="PS50977">
    <property type="entry name" value="HTH_TETR_2"/>
    <property type="match status" value="1"/>
</dbReference>
<dbReference type="AlphaFoldDB" id="A0A0B2JZH8"/>
<sequence>MRKRDDQKKNLILKTTATLMAKQGINGVSMAMIAKASGVPQATIYVYFSSKEELLKELYKYVIQKNCDYIMKDLDLNGDIKECFKKYYWRMVDYFRHYPTEFQVYEQFMSSMMGKSLVLDNVTDLFQPMYAFVERGQREGIIKQELHPIVVLSYFSLLAANIEKGKLFWGNRADDLVYQIIFDTSWDAVTIHK</sequence>
<dbReference type="InterPro" id="IPR050624">
    <property type="entry name" value="HTH-type_Tx_Regulator"/>
</dbReference>
<evidence type="ECO:0000256" key="2">
    <source>
        <dbReference type="PROSITE-ProRule" id="PRU00335"/>
    </source>
</evidence>
<organism evidence="4 5">
    <name type="scientific">Anaerovibrio lipolyticus</name>
    <dbReference type="NCBI Taxonomy" id="82374"/>
    <lineage>
        <taxon>Bacteria</taxon>
        <taxon>Bacillati</taxon>
        <taxon>Bacillota</taxon>
        <taxon>Negativicutes</taxon>
        <taxon>Selenomonadales</taxon>
        <taxon>Selenomonadaceae</taxon>
        <taxon>Anaerovibrio</taxon>
    </lineage>
</organism>
<dbReference type="RefSeq" id="WP_039205965.1">
    <property type="nucleotide sequence ID" value="NZ_JSCE01000028.1"/>
</dbReference>
<proteinExistence type="predicted"/>